<keyword evidence="7" id="KW-0274">FAD</keyword>
<gene>
    <name evidence="13" type="ORF">BGZ96_001727</name>
</gene>
<feature type="repeat" description="WD" evidence="10">
    <location>
        <begin position="794"/>
        <end position="835"/>
    </location>
</feature>
<evidence type="ECO:0000256" key="2">
    <source>
        <dbReference type="ARBA" id="ARBA00009967"/>
    </source>
</evidence>
<feature type="domain" description="Prenylcysteine lyase" evidence="11">
    <location>
        <begin position="499"/>
        <end position="544"/>
    </location>
</feature>
<dbReference type="Pfam" id="PF13450">
    <property type="entry name" value="NAD_binding_8"/>
    <property type="match status" value="1"/>
</dbReference>
<organism evidence="13 14">
    <name type="scientific">Linnemannia gamsii</name>
    <dbReference type="NCBI Taxonomy" id="64522"/>
    <lineage>
        <taxon>Eukaryota</taxon>
        <taxon>Fungi</taxon>
        <taxon>Fungi incertae sedis</taxon>
        <taxon>Mucoromycota</taxon>
        <taxon>Mortierellomycotina</taxon>
        <taxon>Mortierellomycetes</taxon>
        <taxon>Mortierellales</taxon>
        <taxon>Mortierellaceae</taxon>
        <taxon>Linnemannia</taxon>
    </lineage>
</organism>
<dbReference type="InterPro" id="IPR019775">
    <property type="entry name" value="WD40_repeat_CS"/>
</dbReference>
<feature type="repeat" description="WD" evidence="10">
    <location>
        <begin position="752"/>
        <end position="793"/>
    </location>
</feature>
<dbReference type="InterPro" id="IPR010795">
    <property type="entry name" value="Prenylcys_lyase"/>
</dbReference>
<dbReference type="InterPro" id="IPR015943">
    <property type="entry name" value="WD40/YVTN_repeat-like_dom_sf"/>
</dbReference>
<feature type="repeat" description="WD" evidence="10">
    <location>
        <begin position="633"/>
        <end position="667"/>
    </location>
</feature>
<evidence type="ECO:0000313" key="14">
    <source>
        <dbReference type="Proteomes" id="UP001194696"/>
    </source>
</evidence>
<dbReference type="PROSITE" id="PS50294">
    <property type="entry name" value="WD_REPEATS_REGION"/>
    <property type="match status" value="3"/>
</dbReference>
<dbReference type="InterPro" id="IPR017046">
    <property type="entry name" value="Prenylcysteine_Oxase1"/>
</dbReference>
<evidence type="ECO:0008006" key="15">
    <source>
        <dbReference type="Google" id="ProtNLM"/>
    </source>
</evidence>
<evidence type="ECO:0000256" key="6">
    <source>
        <dbReference type="ARBA" id="ARBA00022737"/>
    </source>
</evidence>
<dbReference type="InterPro" id="IPR036188">
    <property type="entry name" value="FAD/NAD-bd_sf"/>
</dbReference>
<dbReference type="Pfam" id="PF00400">
    <property type="entry name" value="WD40"/>
    <property type="match status" value="3"/>
</dbReference>
<dbReference type="EMBL" id="JAAAIM010000013">
    <property type="protein sequence ID" value="KAG0298182.1"/>
    <property type="molecule type" value="Genomic_DNA"/>
</dbReference>
<evidence type="ECO:0000256" key="3">
    <source>
        <dbReference type="ARBA" id="ARBA00022574"/>
    </source>
</evidence>
<evidence type="ECO:0000256" key="4">
    <source>
        <dbReference type="ARBA" id="ARBA00022630"/>
    </source>
</evidence>
<evidence type="ECO:0000313" key="13">
    <source>
        <dbReference type="EMBL" id="KAG0298182.1"/>
    </source>
</evidence>
<feature type="repeat" description="WD" evidence="10">
    <location>
        <begin position="668"/>
        <end position="709"/>
    </location>
</feature>
<comment type="cofactor">
    <cofactor evidence="1">
        <name>FAD</name>
        <dbReference type="ChEBI" id="CHEBI:57692"/>
    </cofactor>
</comment>
<evidence type="ECO:0000256" key="9">
    <source>
        <dbReference type="ARBA" id="ARBA00023180"/>
    </source>
</evidence>
<evidence type="ECO:0000256" key="5">
    <source>
        <dbReference type="ARBA" id="ARBA00022729"/>
    </source>
</evidence>
<dbReference type="InterPro" id="IPR036322">
    <property type="entry name" value="WD40_repeat_dom_sf"/>
</dbReference>
<evidence type="ECO:0000256" key="8">
    <source>
        <dbReference type="ARBA" id="ARBA00023002"/>
    </source>
</evidence>
<keyword evidence="9" id="KW-0325">Glycoprotein</keyword>
<feature type="domain" description="Prenylcysteine lyase" evidence="11">
    <location>
        <begin position="156"/>
        <end position="452"/>
    </location>
</feature>
<feature type="domain" description="Anaphase-promoting complex subunit 4-like WD40" evidence="12">
    <location>
        <begin position="729"/>
        <end position="790"/>
    </location>
</feature>
<reference evidence="13 14" key="1">
    <citation type="journal article" date="2020" name="Fungal Divers.">
        <title>Resolving the Mortierellaceae phylogeny through synthesis of multi-gene phylogenetics and phylogenomics.</title>
        <authorList>
            <person name="Vandepol N."/>
            <person name="Liber J."/>
            <person name="Desiro A."/>
            <person name="Na H."/>
            <person name="Kennedy M."/>
            <person name="Barry K."/>
            <person name="Grigoriev I.V."/>
            <person name="Miller A.N."/>
            <person name="O'Donnell K."/>
            <person name="Stajich J.E."/>
            <person name="Bonito G."/>
        </authorList>
    </citation>
    <scope>NUCLEOTIDE SEQUENCE [LARGE SCALE GENOMIC DNA]</scope>
    <source>
        <strain evidence="13 14">AD045</strain>
    </source>
</reference>
<keyword evidence="5" id="KW-0732">Signal</keyword>
<evidence type="ECO:0000259" key="12">
    <source>
        <dbReference type="Pfam" id="PF12894"/>
    </source>
</evidence>
<dbReference type="InterPro" id="IPR001680">
    <property type="entry name" value="WD40_rpt"/>
</dbReference>
<protein>
    <recommendedName>
        <fullName evidence="15">WD40 repeat-like protein</fullName>
    </recommendedName>
</protein>
<dbReference type="SUPFAM" id="SSF51905">
    <property type="entry name" value="FAD/NAD(P)-binding domain"/>
    <property type="match status" value="1"/>
</dbReference>
<dbReference type="SMART" id="SM00320">
    <property type="entry name" value="WD40"/>
    <property type="match status" value="6"/>
</dbReference>
<dbReference type="PROSITE" id="PS50082">
    <property type="entry name" value="WD_REPEATS_2"/>
    <property type="match status" value="4"/>
</dbReference>
<dbReference type="PROSITE" id="PS00678">
    <property type="entry name" value="WD_REPEATS_1"/>
    <property type="match status" value="1"/>
</dbReference>
<dbReference type="PANTHER" id="PTHR15944">
    <property type="entry name" value="FARNESYLCYSTEINE LYASE"/>
    <property type="match status" value="1"/>
</dbReference>
<dbReference type="Pfam" id="PF07156">
    <property type="entry name" value="Prenylcys_lyase"/>
    <property type="match status" value="2"/>
</dbReference>
<dbReference type="InterPro" id="IPR024977">
    <property type="entry name" value="Apc4-like_WD40_dom"/>
</dbReference>
<dbReference type="Proteomes" id="UP001194696">
    <property type="component" value="Unassembled WGS sequence"/>
</dbReference>
<proteinExistence type="inferred from homology"/>
<dbReference type="Gene3D" id="3.50.50.60">
    <property type="entry name" value="FAD/NAD(P)-binding domain"/>
    <property type="match status" value="1"/>
</dbReference>
<dbReference type="SUPFAM" id="SSF50978">
    <property type="entry name" value="WD40 repeat-like"/>
    <property type="match status" value="1"/>
</dbReference>
<dbReference type="Pfam" id="PF12894">
    <property type="entry name" value="ANAPC4_WD40"/>
    <property type="match status" value="1"/>
</dbReference>
<comment type="caution">
    <text evidence="13">The sequence shown here is derived from an EMBL/GenBank/DDBJ whole genome shotgun (WGS) entry which is preliminary data.</text>
</comment>
<dbReference type="Gene3D" id="2.130.10.10">
    <property type="entry name" value="YVTN repeat-like/Quinoprotein amine dehydrogenase"/>
    <property type="match status" value="2"/>
</dbReference>
<evidence type="ECO:0000256" key="10">
    <source>
        <dbReference type="PROSITE-ProRule" id="PRU00221"/>
    </source>
</evidence>
<keyword evidence="14" id="KW-1185">Reference proteome</keyword>
<dbReference type="PANTHER" id="PTHR15944:SF0">
    <property type="entry name" value="PRENYLCYSTEINE LYASE DOMAIN-CONTAINING PROTEIN"/>
    <property type="match status" value="1"/>
</dbReference>
<accession>A0ABQ7KGK0</accession>
<evidence type="ECO:0000259" key="11">
    <source>
        <dbReference type="Pfam" id="PF07156"/>
    </source>
</evidence>
<dbReference type="CDD" id="cd00200">
    <property type="entry name" value="WD40"/>
    <property type="match status" value="1"/>
</dbReference>
<evidence type="ECO:0000256" key="7">
    <source>
        <dbReference type="ARBA" id="ARBA00022827"/>
    </source>
</evidence>
<keyword evidence="8" id="KW-0560">Oxidoreductase</keyword>
<comment type="similarity">
    <text evidence="2">Belongs to the prenylcysteine oxidase family.</text>
</comment>
<name>A0ABQ7KGK0_9FUNG</name>
<keyword evidence="4" id="KW-0285">Flavoprotein</keyword>
<keyword evidence="3 10" id="KW-0853">WD repeat</keyword>
<sequence>MRVGYFSKMGAAVTAFFTPSTFQLSGGPSTPKELVPTKSVAIIGAGAGGSSAAFYLEKLLHPEGEPLHKHKLRYPTTITIFDQSDKIGGRCQVFFTTNPADPEKNKPKEELAVEVGASIFVKINHHLADSSKEFGLKVKKLDDELLAIWDGDEFLFVESSWRFWSILKGFARWGFAPIKLNRLLKTTLDNLLSFYTSPASYSSIQEFSTAHNLHSEASILTSEYLESHGISKQYAQEVIEVATRVNYGSNLDDIHALGALVTMAANDAQQIQGGNFQIFEGMVAKSGAEVKLETKIARVRKLKPQFQGEESQFEVTTTGGHKQIFDYIIIAAPIESTNIDFDISLPPQPKVDYRTIHATFVRGNVNPSYFYTPSSPVRSSTPSAKDFPTHILSTNSHAEFTSLSIQARLSNGETITKIFSGEPLSNDLLNRLYSNRTWVKHKEWKAYPKLRPIDFEGEESGAEQLEEIFIKDGESVLSEQKQAVFEKKHATQKKHKEEQEAQKKAVEAWGQVEVVPGVFYVNSFEPLISTMETETIAGKNIARLDVGSPTSERVQDKHPSNRSVVMVTPLEVLGNSTKLHRTTTHRRGIIITTLAHNHQYLRRLTDDRTIRQWDSLTGVPGSISLECLKSLSIQSVALSPDGKKIAASLEEDSIRLWSILTGTARPILEGHSGLVYSIAFSPCSRWIVSSDYTKEVRLWDLDSAKKPRLLCTMTSQVHFVTVSSNGLHIALGTVDNTVHLLDRLSGELLSSIKLKDDEVQALAYSPVGQEIAIGTYDGTVKLWNLQSDKPGVSLKGHRGGVDSIAYSPCGQWVASGSRDMSVRLWHRQQQSNESESWPCVSIVRGFFEGIVDIAWNPVVSMEFVTDCMDGSIRVWRVLSSNGHLVVRMLWGPNFRILCAADTVLFGATGLSPSNKKLLMQRGAVDNP</sequence>
<keyword evidence="6" id="KW-0677">Repeat</keyword>
<evidence type="ECO:0000256" key="1">
    <source>
        <dbReference type="ARBA" id="ARBA00001974"/>
    </source>
</evidence>